<evidence type="ECO:0008006" key="5">
    <source>
        <dbReference type="Google" id="ProtNLM"/>
    </source>
</evidence>
<organism evidence="3 4">
    <name type="scientific">Sphaerobacter thermophilus (strain ATCC 49802 / DSM 20745 / KCCM 41009 / NCIMB 13125 / S 6022)</name>
    <dbReference type="NCBI Taxonomy" id="479434"/>
    <lineage>
        <taxon>Bacteria</taxon>
        <taxon>Pseudomonadati</taxon>
        <taxon>Thermomicrobiota</taxon>
        <taxon>Thermomicrobia</taxon>
        <taxon>Sphaerobacterales</taxon>
        <taxon>Sphaerobacterineae</taxon>
        <taxon>Sphaerobacteraceae</taxon>
        <taxon>Sphaerobacter</taxon>
    </lineage>
</organism>
<keyword evidence="4" id="KW-1185">Reference proteome</keyword>
<dbReference type="STRING" id="479434.Sthe_2697"/>
<dbReference type="PANTHER" id="PTHR39081">
    <property type="entry name" value="MUT7-C DOMAIN-CONTAINING PROTEIN"/>
    <property type="match status" value="1"/>
</dbReference>
<reference evidence="3 4" key="2">
    <citation type="journal article" date="2010" name="Stand. Genomic Sci.">
        <title>Complete genome sequence of Desulfohalobium retbaense type strain (HR(100)).</title>
        <authorList>
            <person name="Spring S."/>
            <person name="Nolan M."/>
            <person name="Lapidus A."/>
            <person name="Glavina Del Rio T."/>
            <person name="Copeland A."/>
            <person name="Tice H."/>
            <person name="Cheng J.F."/>
            <person name="Lucas S."/>
            <person name="Land M."/>
            <person name="Chen F."/>
            <person name="Bruce D."/>
            <person name="Goodwin L."/>
            <person name="Pitluck S."/>
            <person name="Ivanova N."/>
            <person name="Mavromatis K."/>
            <person name="Mikhailova N."/>
            <person name="Pati A."/>
            <person name="Chen A."/>
            <person name="Palaniappan K."/>
            <person name="Hauser L."/>
            <person name="Chang Y.J."/>
            <person name="Jeffries C.D."/>
            <person name="Munk C."/>
            <person name="Kiss H."/>
            <person name="Chain P."/>
            <person name="Han C."/>
            <person name="Brettin T."/>
            <person name="Detter J.C."/>
            <person name="Schuler E."/>
            <person name="Goker M."/>
            <person name="Rohde M."/>
            <person name="Bristow J."/>
            <person name="Eisen J.A."/>
            <person name="Markowitz V."/>
            <person name="Hugenholtz P."/>
            <person name="Kyrpides N.C."/>
            <person name="Klenk H.P."/>
        </authorList>
    </citation>
    <scope>NUCLEOTIDE SEQUENCE [LARGE SCALE GENOMIC DNA]</scope>
    <source>
        <strain evidence="4">ATCC 49802 / DSM 20745 / S 6022</strain>
    </source>
</reference>
<feature type="domain" description="Mut7-C RNAse" evidence="1">
    <location>
        <begin position="96"/>
        <end position="239"/>
    </location>
</feature>
<dbReference type="eggNOG" id="COG1656">
    <property type="taxonomic scope" value="Bacteria"/>
</dbReference>
<name>D1C8G8_SPHTD</name>
<dbReference type="Pfam" id="PF14451">
    <property type="entry name" value="Ub-Mut7C"/>
    <property type="match status" value="1"/>
</dbReference>
<dbReference type="InterPro" id="IPR002782">
    <property type="entry name" value="Mut7-C_RNAse_dom"/>
</dbReference>
<feature type="domain" description="Ubiquitin Mut7-C" evidence="2">
    <location>
        <begin position="1"/>
        <end position="81"/>
    </location>
</feature>
<proteinExistence type="predicted"/>
<gene>
    <name evidence="3" type="ordered locus">Sthe_2697</name>
</gene>
<dbReference type="EMBL" id="CP001824">
    <property type="protein sequence ID" value="ACZ40111.1"/>
    <property type="molecule type" value="Genomic_DNA"/>
</dbReference>
<dbReference type="InParanoid" id="D1C8G8"/>
<dbReference type="PANTHER" id="PTHR39081:SF1">
    <property type="entry name" value="MUT7-C RNASE DOMAIN-CONTAINING PROTEIN"/>
    <property type="match status" value="1"/>
</dbReference>
<protein>
    <recommendedName>
        <fullName evidence="5">Twitching motility protein PilT</fullName>
    </recommendedName>
</protein>
<evidence type="ECO:0000259" key="1">
    <source>
        <dbReference type="Pfam" id="PF01927"/>
    </source>
</evidence>
<evidence type="ECO:0000313" key="3">
    <source>
        <dbReference type="EMBL" id="ACZ40111.1"/>
    </source>
</evidence>
<dbReference type="eggNOG" id="COG1977">
    <property type="taxonomic scope" value="Bacteria"/>
</dbReference>
<evidence type="ECO:0000313" key="4">
    <source>
        <dbReference type="Proteomes" id="UP000002027"/>
    </source>
</evidence>
<dbReference type="InterPro" id="IPR027798">
    <property type="entry name" value="Ub_Mut7C"/>
</dbReference>
<dbReference type="AlphaFoldDB" id="D1C8G8"/>
<dbReference type="InterPro" id="IPR016155">
    <property type="entry name" value="Mopterin_synth/thiamin_S_b"/>
</dbReference>
<dbReference type="RefSeq" id="WP_012873149.1">
    <property type="nucleotide sequence ID" value="NC_013524.1"/>
</dbReference>
<dbReference type="Gene3D" id="3.10.20.30">
    <property type="match status" value="1"/>
</dbReference>
<dbReference type="InterPro" id="IPR012675">
    <property type="entry name" value="Beta-grasp_dom_sf"/>
</dbReference>
<dbReference type="HOGENOM" id="CLU_074576_0_0_0"/>
<dbReference type="Pfam" id="PF01927">
    <property type="entry name" value="Mut7-C"/>
    <property type="match status" value="1"/>
</dbReference>
<dbReference type="Proteomes" id="UP000002027">
    <property type="component" value="Chromosome 2"/>
</dbReference>
<dbReference type="KEGG" id="sti:Sthe_2697"/>
<sequence length="266" mass="30566">MDHVTVRFYAELNDFLPRERRQVPITYPLARRTSIKDLIESLGVPHTEVDLLLANGESVGFDYLVQPGDRISVYPVFESLDISPLVRVRPSPLREPRFVLDTHLGKLAGYLRLLGFDTLYRNNYDDATLARISADERRILLTQDRGLLKRSAVTHGYYVRAASPVEQVREVVRRFDLAGLIQPFSRCLRCNGRLRPVPKAAVLERLPPRTRQEYEEFWLCERCDRVYWQGSHYDRLRALIAELVEQAPGALTDLRQRSVPGGEPPG</sequence>
<dbReference type="SUPFAM" id="SSF54285">
    <property type="entry name" value="MoaD/ThiS"/>
    <property type="match status" value="1"/>
</dbReference>
<dbReference type="OrthoDB" id="9797655at2"/>
<reference evidence="4" key="1">
    <citation type="submission" date="2009-11" db="EMBL/GenBank/DDBJ databases">
        <title>The complete chromosome 2 of Sphaerobacter thermophilus DSM 20745.</title>
        <authorList>
            <person name="Lucas S."/>
            <person name="Copeland A."/>
            <person name="Lapidus A."/>
            <person name="Glavina del Rio T."/>
            <person name="Dalin E."/>
            <person name="Tice H."/>
            <person name="Bruce D."/>
            <person name="Goodwin L."/>
            <person name="Pitluck S."/>
            <person name="Kyrpides N."/>
            <person name="Mavromatis K."/>
            <person name="Ivanova N."/>
            <person name="Mikhailova N."/>
            <person name="LaButti K.M."/>
            <person name="Clum A."/>
            <person name="Sun H.I."/>
            <person name="Brettin T."/>
            <person name="Detter J.C."/>
            <person name="Han C."/>
            <person name="Larimer F."/>
            <person name="Land M."/>
            <person name="Hauser L."/>
            <person name="Markowitz V."/>
            <person name="Cheng J.F."/>
            <person name="Hugenholtz P."/>
            <person name="Woyke T."/>
            <person name="Wu D."/>
            <person name="Steenblock K."/>
            <person name="Schneider S."/>
            <person name="Pukall R."/>
            <person name="Goeker M."/>
            <person name="Klenk H.P."/>
            <person name="Eisen J.A."/>
        </authorList>
    </citation>
    <scope>NUCLEOTIDE SEQUENCE [LARGE SCALE GENOMIC DNA]</scope>
    <source>
        <strain evidence="4">ATCC 49802 / DSM 20745 / S 6022</strain>
    </source>
</reference>
<evidence type="ECO:0000259" key="2">
    <source>
        <dbReference type="Pfam" id="PF14451"/>
    </source>
</evidence>
<accession>D1C8G8</accession>